<evidence type="ECO:0000313" key="2">
    <source>
        <dbReference type="Proteomes" id="UP000007463"/>
    </source>
</evidence>
<protein>
    <recommendedName>
        <fullName evidence="3">NlpC/P60 domain-containing protein</fullName>
    </recommendedName>
</protein>
<dbReference type="STRING" id="755732.Fluta_1667"/>
<gene>
    <name evidence="1" type="ordered locus">Fluta_1667</name>
</gene>
<organism evidence="1 2">
    <name type="scientific">Fluviicola taffensis (strain DSM 16823 / NCIMB 13979 / RW262)</name>
    <dbReference type="NCBI Taxonomy" id="755732"/>
    <lineage>
        <taxon>Bacteria</taxon>
        <taxon>Pseudomonadati</taxon>
        <taxon>Bacteroidota</taxon>
        <taxon>Flavobacteriia</taxon>
        <taxon>Flavobacteriales</taxon>
        <taxon>Crocinitomicaceae</taxon>
        <taxon>Fluviicola</taxon>
    </lineage>
</organism>
<dbReference type="Gene3D" id="3.90.1720.10">
    <property type="entry name" value="endopeptidase domain like (from Nostoc punctiforme)"/>
    <property type="match status" value="1"/>
</dbReference>
<dbReference type="Proteomes" id="UP000007463">
    <property type="component" value="Chromosome"/>
</dbReference>
<name>F2IGP2_FLUTR</name>
<sequence precursor="true">MGIKLKIMQIKLIQLCALCLFLHSCLQNKTQVKGNLLAYEDLKVSVENQRLIFQKEYSEADEVDRNSIEEKAASYLLEKITTDFFNQWEGTEWDFNGTTRTPRKGKIACGYFITTLLSDVGFKIPRTKWAQQASEYYITRMTADVKRFSNQTPEYMKDYFLKQPDGLYIAGLDSHVGFVYKSGNEVTFTHASYYDPKIGVQTEELIGDNPFAKSAYRVVGRILDKEMVRKWILGESWSE</sequence>
<dbReference type="eggNOG" id="COG0791">
    <property type="taxonomic scope" value="Bacteria"/>
</dbReference>
<dbReference type="KEGG" id="fte:Fluta_1667"/>
<evidence type="ECO:0000313" key="1">
    <source>
        <dbReference type="EMBL" id="AEA43659.1"/>
    </source>
</evidence>
<proteinExistence type="predicted"/>
<dbReference type="AlphaFoldDB" id="F2IGP2"/>
<evidence type="ECO:0008006" key="3">
    <source>
        <dbReference type="Google" id="ProtNLM"/>
    </source>
</evidence>
<dbReference type="EMBL" id="CP002542">
    <property type="protein sequence ID" value="AEA43659.1"/>
    <property type="molecule type" value="Genomic_DNA"/>
</dbReference>
<reference evidence="2" key="2">
    <citation type="submission" date="2011-02" db="EMBL/GenBank/DDBJ databases">
        <title>The complete genome of Fluviicola taffensis DSM 16823.</title>
        <authorList>
            <consortium name="US DOE Joint Genome Institute (JGI-PGF)"/>
            <person name="Lucas S."/>
            <person name="Copeland A."/>
            <person name="Lapidus A."/>
            <person name="Bruce D."/>
            <person name="Goodwin L."/>
            <person name="Pitluck S."/>
            <person name="Kyrpides N."/>
            <person name="Mavromatis K."/>
            <person name="Ivanova N."/>
            <person name="Mikhailova N."/>
            <person name="Pagani I."/>
            <person name="Chertkov O."/>
            <person name="Detter J.C."/>
            <person name="Han C."/>
            <person name="Tapia R."/>
            <person name="Land M."/>
            <person name="Hauser L."/>
            <person name="Markowitz V."/>
            <person name="Cheng J.-F."/>
            <person name="Hugenholtz P."/>
            <person name="Woyke T."/>
            <person name="Wu D."/>
            <person name="Tindall B."/>
            <person name="Pomrenke H.G."/>
            <person name="Brambilla E."/>
            <person name="Klenk H.-P."/>
            <person name="Eisen J.A."/>
        </authorList>
    </citation>
    <scope>NUCLEOTIDE SEQUENCE [LARGE SCALE GENOMIC DNA]</scope>
    <source>
        <strain evidence="2">DSM 16823 / RW262 / RW262</strain>
    </source>
</reference>
<dbReference type="HOGENOM" id="CLU_096025_0_0_10"/>
<accession>F2IGP2</accession>
<keyword evidence="2" id="KW-1185">Reference proteome</keyword>
<reference evidence="1 2" key="1">
    <citation type="journal article" date="2011" name="Stand. Genomic Sci.">
        <title>Complete genome sequence of the gliding freshwater bacterium Fluviicola taffensis type strain (RW262).</title>
        <authorList>
            <person name="Woyke T."/>
            <person name="Chertkov O."/>
            <person name="Lapidus A."/>
            <person name="Nolan M."/>
            <person name="Lucas S."/>
            <person name="Del Rio T.G."/>
            <person name="Tice H."/>
            <person name="Cheng J.F."/>
            <person name="Tapia R."/>
            <person name="Han C."/>
            <person name="Goodwin L."/>
            <person name="Pitluck S."/>
            <person name="Liolios K."/>
            <person name="Pagani I."/>
            <person name="Ivanova N."/>
            <person name="Huntemann M."/>
            <person name="Mavromatis K."/>
            <person name="Mikhailova N."/>
            <person name="Pati A."/>
            <person name="Chen A."/>
            <person name="Palaniappan K."/>
            <person name="Land M."/>
            <person name="Hauser L."/>
            <person name="Brambilla E.M."/>
            <person name="Rohde M."/>
            <person name="Mwirichia R."/>
            <person name="Sikorski J."/>
            <person name="Tindall B.J."/>
            <person name="Goker M."/>
            <person name="Bristow J."/>
            <person name="Eisen J.A."/>
            <person name="Markowitz V."/>
            <person name="Hugenholtz P."/>
            <person name="Klenk H.P."/>
            <person name="Kyrpides N.C."/>
        </authorList>
    </citation>
    <scope>NUCLEOTIDE SEQUENCE [LARGE SCALE GENOMIC DNA]</scope>
    <source>
        <strain evidence="2">DSM 16823 / RW262 / RW262</strain>
    </source>
</reference>